<dbReference type="PANTHER" id="PTHR11432:SF3">
    <property type="entry name" value="NADH-UBIQUINONE OXIDOREDUCTASE CHAIN 1"/>
    <property type="match status" value="1"/>
</dbReference>
<evidence type="ECO:0000256" key="1">
    <source>
        <dbReference type="ARBA" id="ARBA00004141"/>
    </source>
</evidence>
<evidence type="ECO:0000256" key="5">
    <source>
        <dbReference type="RuleBase" id="RU000471"/>
    </source>
</evidence>
<sequence length="302" mass="31711">MGVAGIGIVGGAFLTLLALCVGAALTFWLERALTPAVGAAQPLTLDQDVQLGHADRWMYPAGPISALFGVTAAAAVLPFGPGLIGADLGIGAFYFIVVVDFVVLGVALGGWGAGSRNAVESFYRITAQLVSYVVPLGLAYVGALMMAASLSTTRIVEAQSDVWFIVLQPLGFILYLITGLMQAYRAPFYEPLSEHIGGGVLSAVGGWKALLWRVSLAGLLFVVAAMGALLYLGGWLGPWLPGPVWMLLKTFALMALMLWLGRRFKPLSTAQMLSLSWRILIPAGLLNVLIVGGLILAGVGPQ</sequence>
<name>A0A1U7P0H0_9DEIO</name>
<dbReference type="RefSeq" id="WP_075831542.1">
    <property type="nucleotide sequence ID" value="NZ_MSTI01000062.1"/>
</dbReference>
<keyword evidence="7" id="KW-1185">Reference proteome</keyword>
<dbReference type="AlphaFoldDB" id="A0A1U7P0H0"/>
<dbReference type="PANTHER" id="PTHR11432">
    <property type="entry name" value="NADH DEHYDROGENASE SUBUNIT 1"/>
    <property type="match status" value="1"/>
</dbReference>
<dbReference type="Proteomes" id="UP000186607">
    <property type="component" value="Unassembled WGS sequence"/>
</dbReference>
<dbReference type="GO" id="GO:0003954">
    <property type="term" value="F:NADH dehydrogenase activity"/>
    <property type="evidence" value="ECO:0007669"/>
    <property type="project" value="TreeGrafter"/>
</dbReference>
<dbReference type="GO" id="GO:0005886">
    <property type="term" value="C:plasma membrane"/>
    <property type="evidence" value="ECO:0007669"/>
    <property type="project" value="UniProtKB-SubCell"/>
</dbReference>
<evidence type="ECO:0000256" key="2">
    <source>
        <dbReference type="ARBA" id="ARBA00022692"/>
    </source>
</evidence>
<proteinExistence type="inferred from homology"/>
<accession>A0A1U7P0H0</accession>
<gene>
    <name evidence="6" type="ORF">BOO71_0005029</name>
</gene>
<keyword evidence="2 5" id="KW-0812">Transmembrane</keyword>
<dbReference type="Pfam" id="PF00146">
    <property type="entry name" value="NADHdh"/>
    <property type="match status" value="1"/>
</dbReference>
<evidence type="ECO:0000313" key="7">
    <source>
        <dbReference type="Proteomes" id="UP000186607"/>
    </source>
</evidence>
<comment type="similarity">
    <text evidence="5">Belongs to the complex I subunit 1 family.</text>
</comment>
<keyword evidence="6" id="KW-0830">Ubiquinone</keyword>
<evidence type="ECO:0000256" key="4">
    <source>
        <dbReference type="ARBA" id="ARBA00023136"/>
    </source>
</evidence>
<evidence type="ECO:0000313" key="6">
    <source>
        <dbReference type="EMBL" id="OLV18663.1"/>
    </source>
</evidence>
<dbReference type="InterPro" id="IPR001694">
    <property type="entry name" value="NADH_UbQ_OxRdtase_su1/FPO"/>
</dbReference>
<organism evidence="6 7">
    <name type="scientific">Deinococcus marmoris</name>
    <dbReference type="NCBI Taxonomy" id="249408"/>
    <lineage>
        <taxon>Bacteria</taxon>
        <taxon>Thermotogati</taxon>
        <taxon>Deinococcota</taxon>
        <taxon>Deinococci</taxon>
        <taxon>Deinococcales</taxon>
        <taxon>Deinococcaceae</taxon>
        <taxon>Deinococcus</taxon>
    </lineage>
</organism>
<protein>
    <submittedName>
        <fullName evidence="6">NADH-ubiquinone oxidoreductase chain H</fullName>
    </submittedName>
</protein>
<keyword evidence="3" id="KW-1133">Transmembrane helix</keyword>
<dbReference type="STRING" id="249408.BOO71_0005029"/>
<reference evidence="6 7" key="1">
    <citation type="submission" date="2017-01" db="EMBL/GenBank/DDBJ databases">
        <title>Genome Analysis of Deinococcus marmoris KOPRI26562.</title>
        <authorList>
            <person name="Kim J.H."/>
            <person name="Oh H.-M."/>
        </authorList>
    </citation>
    <scope>NUCLEOTIDE SEQUENCE [LARGE SCALE GENOMIC DNA]</scope>
    <source>
        <strain evidence="6 7">KOPRI26562</strain>
    </source>
</reference>
<keyword evidence="5" id="KW-0520">NAD</keyword>
<evidence type="ECO:0000256" key="3">
    <source>
        <dbReference type="ARBA" id="ARBA00022989"/>
    </source>
</evidence>
<keyword evidence="4" id="KW-0472">Membrane</keyword>
<dbReference type="GO" id="GO:0009060">
    <property type="term" value="P:aerobic respiration"/>
    <property type="evidence" value="ECO:0007669"/>
    <property type="project" value="TreeGrafter"/>
</dbReference>
<comment type="caution">
    <text evidence="6">The sequence shown here is derived from an EMBL/GenBank/DDBJ whole genome shotgun (WGS) entry which is preliminary data.</text>
</comment>
<dbReference type="OrthoDB" id="9803734at2"/>
<dbReference type="EMBL" id="MSTI01000062">
    <property type="protein sequence ID" value="OLV18663.1"/>
    <property type="molecule type" value="Genomic_DNA"/>
</dbReference>
<comment type="subcellular location">
    <subcellularLocation>
        <location evidence="5">Cell membrane</location>
        <topology evidence="5">Multi-pass membrane protein</topology>
    </subcellularLocation>
    <subcellularLocation>
        <location evidence="1">Membrane</location>
        <topology evidence="1">Multi-pass membrane protein</topology>
    </subcellularLocation>
</comment>